<comment type="caution">
    <text evidence="2">The sequence shown here is derived from an EMBL/GenBank/DDBJ whole genome shotgun (WGS) entry which is preliminary data.</text>
</comment>
<feature type="region of interest" description="Disordered" evidence="1">
    <location>
        <begin position="1"/>
        <end position="23"/>
    </location>
</feature>
<dbReference type="EMBL" id="LAZR01017575">
    <property type="protein sequence ID" value="KKL99844.1"/>
    <property type="molecule type" value="Genomic_DNA"/>
</dbReference>
<protein>
    <submittedName>
        <fullName evidence="2">Uncharacterized protein</fullName>
    </submittedName>
</protein>
<sequence length="23" mass="2498">FIFEVTSGPTETAEVVEGEVVEE</sequence>
<evidence type="ECO:0000313" key="2">
    <source>
        <dbReference type="EMBL" id="KKL99844.1"/>
    </source>
</evidence>
<reference evidence="2" key="1">
    <citation type="journal article" date="2015" name="Nature">
        <title>Complex archaea that bridge the gap between prokaryotes and eukaryotes.</title>
        <authorList>
            <person name="Spang A."/>
            <person name="Saw J.H."/>
            <person name="Jorgensen S.L."/>
            <person name="Zaremba-Niedzwiedzka K."/>
            <person name="Martijn J."/>
            <person name="Lind A.E."/>
            <person name="van Eijk R."/>
            <person name="Schleper C."/>
            <person name="Guy L."/>
            <person name="Ettema T.J."/>
        </authorList>
    </citation>
    <scope>NUCLEOTIDE SEQUENCE</scope>
</reference>
<evidence type="ECO:0000256" key="1">
    <source>
        <dbReference type="SAM" id="MobiDB-lite"/>
    </source>
</evidence>
<gene>
    <name evidence="2" type="ORF">LCGC14_1810410</name>
</gene>
<proteinExistence type="predicted"/>
<dbReference type="AlphaFoldDB" id="A0A0F9GLT8"/>
<name>A0A0F9GLT8_9ZZZZ</name>
<organism evidence="2">
    <name type="scientific">marine sediment metagenome</name>
    <dbReference type="NCBI Taxonomy" id="412755"/>
    <lineage>
        <taxon>unclassified sequences</taxon>
        <taxon>metagenomes</taxon>
        <taxon>ecological metagenomes</taxon>
    </lineage>
</organism>
<accession>A0A0F9GLT8</accession>
<feature type="non-terminal residue" evidence="2">
    <location>
        <position position="1"/>
    </location>
</feature>
<feature type="compositionally biased region" description="Acidic residues" evidence="1">
    <location>
        <begin position="14"/>
        <end position="23"/>
    </location>
</feature>